<dbReference type="EMBL" id="JAPQKQ010000006">
    <property type="protein sequence ID" value="KAJ5193151.1"/>
    <property type="molecule type" value="Genomic_DNA"/>
</dbReference>
<accession>A0A9W9M7X3</accession>
<comment type="caution">
    <text evidence="1">The sequence shown here is derived from an EMBL/GenBank/DDBJ whole genome shotgun (WGS) entry which is preliminary data.</text>
</comment>
<reference evidence="1" key="1">
    <citation type="submission" date="2022-11" db="EMBL/GenBank/DDBJ databases">
        <authorList>
            <person name="Petersen C."/>
        </authorList>
    </citation>
    <scope>NUCLEOTIDE SEQUENCE</scope>
    <source>
        <strain evidence="1">IBT 20477</strain>
    </source>
</reference>
<sequence>MAHHRDPNAPISLNTATRESEEIALINAEIVLLTGQISGKPKDYLELDTKRTKLYSPQIIWDASYDTYIAGNEFEEHNKTYIFEILEKYIL</sequence>
<name>A0A9W9M7X3_9EURO</name>
<reference evidence="1" key="2">
    <citation type="journal article" date="2023" name="IMA Fungus">
        <title>Comparative genomic study of the Penicillium genus elucidates a diverse pangenome and 15 lateral gene transfer events.</title>
        <authorList>
            <person name="Petersen C."/>
            <person name="Sorensen T."/>
            <person name="Nielsen M.R."/>
            <person name="Sondergaard T.E."/>
            <person name="Sorensen J.L."/>
            <person name="Fitzpatrick D.A."/>
            <person name="Frisvad J.C."/>
            <person name="Nielsen K.L."/>
        </authorList>
    </citation>
    <scope>NUCLEOTIDE SEQUENCE</scope>
    <source>
        <strain evidence="1">IBT 20477</strain>
    </source>
</reference>
<evidence type="ECO:0000313" key="2">
    <source>
        <dbReference type="Proteomes" id="UP001150942"/>
    </source>
</evidence>
<dbReference type="OrthoDB" id="4357582at2759"/>
<proteinExistence type="predicted"/>
<protein>
    <submittedName>
        <fullName evidence="1">Uncharacterized protein</fullName>
    </submittedName>
</protein>
<dbReference type="Proteomes" id="UP001150942">
    <property type="component" value="Unassembled WGS sequence"/>
</dbReference>
<evidence type="ECO:0000313" key="1">
    <source>
        <dbReference type="EMBL" id="KAJ5193151.1"/>
    </source>
</evidence>
<dbReference type="AlphaFoldDB" id="A0A9W9M7X3"/>
<gene>
    <name evidence="1" type="ORF">N7449_009293</name>
</gene>
<keyword evidence="2" id="KW-1185">Reference proteome</keyword>
<organism evidence="1 2">
    <name type="scientific">Penicillium cf. viridicatum</name>
    <dbReference type="NCBI Taxonomy" id="2972119"/>
    <lineage>
        <taxon>Eukaryota</taxon>
        <taxon>Fungi</taxon>
        <taxon>Dikarya</taxon>
        <taxon>Ascomycota</taxon>
        <taxon>Pezizomycotina</taxon>
        <taxon>Eurotiomycetes</taxon>
        <taxon>Eurotiomycetidae</taxon>
        <taxon>Eurotiales</taxon>
        <taxon>Aspergillaceae</taxon>
        <taxon>Penicillium</taxon>
    </lineage>
</organism>